<sequence>MAAVEQRALDAQALVDHLKVELKEADRCRASLETESENYHLDLADSQEQLKEVHQAACGGHRQVLEIGGFRDGPGADRLGFIRVWLWVDLAQFKARYPDLEIEEDPFVLLPEDKTVPMEAKQPFDNSLPLLEG</sequence>
<name>A0A445MGD0_ENSVE</name>
<organism evidence="1">
    <name type="scientific">Ensete ventricosum</name>
    <name type="common">Abyssinian banana</name>
    <name type="synonym">Musa ensete</name>
    <dbReference type="NCBI Taxonomy" id="4639"/>
    <lineage>
        <taxon>Eukaryota</taxon>
        <taxon>Viridiplantae</taxon>
        <taxon>Streptophyta</taxon>
        <taxon>Embryophyta</taxon>
        <taxon>Tracheophyta</taxon>
        <taxon>Spermatophyta</taxon>
        <taxon>Magnoliopsida</taxon>
        <taxon>Liliopsida</taxon>
        <taxon>Zingiberales</taxon>
        <taxon>Musaceae</taxon>
        <taxon>Ensete</taxon>
    </lineage>
</organism>
<proteinExistence type="predicted"/>
<accession>A0A445MGD0</accession>
<gene>
    <name evidence="1" type="ORF">BHM03_00021898</name>
</gene>
<dbReference type="Proteomes" id="UP000290560">
    <property type="component" value="Unassembled WGS sequence"/>
</dbReference>
<protein>
    <submittedName>
        <fullName evidence="1">Uncharacterized protein</fullName>
    </submittedName>
</protein>
<dbReference type="EMBL" id="KV875865">
    <property type="protein sequence ID" value="RZR73251.1"/>
    <property type="molecule type" value="Genomic_DNA"/>
</dbReference>
<dbReference type="AlphaFoldDB" id="A0A445MGD0"/>
<evidence type="ECO:0000313" key="1">
    <source>
        <dbReference type="EMBL" id="RZR73251.1"/>
    </source>
</evidence>
<reference evidence="1" key="1">
    <citation type="journal article" date="2018" name="Data Brief">
        <title>Genome sequence data from 17 accessions of Ensete ventricosum, a staple food crop for millions in Ethiopia.</title>
        <authorList>
            <person name="Yemataw Z."/>
            <person name="Muzemil S."/>
            <person name="Ambachew D."/>
            <person name="Tripathi L."/>
            <person name="Tesfaye K."/>
            <person name="Chala A."/>
            <person name="Farbos A."/>
            <person name="O'Neill P."/>
            <person name="Moore K."/>
            <person name="Grant M."/>
            <person name="Studholme D.J."/>
        </authorList>
    </citation>
    <scope>NUCLEOTIDE SEQUENCE [LARGE SCALE GENOMIC DNA]</scope>
    <source>
        <tissue evidence="1">Leaf</tissue>
    </source>
</reference>